<dbReference type="GO" id="GO:0005737">
    <property type="term" value="C:cytoplasm"/>
    <property type="evidence" value="ECO:0007669"/>
    <property type="project" value="TreeGrafter"/>
</dbReference>
<sequence>MTPGIHLSDNIHHVNRDNFKTLEVGCDARRVRANFGAGPAGIPVEVLLEAQRDFLSHSGGLSVVEMSHRSPEYKEIHFQAMEDLRSLMNVPSTHEIIFQQGGASTQFSAVALNLCQTDDCVGDYVLSGEWSRKASEEAKKFCKVNIVNDQDAPLDTSLFVNSCPKPEEFTFSKNASFFYYCDNETIHGTEYHEVLTHPNPDVPIVIDAASNFISRPIDVSKYGVIFAGASKNVGPAGLTIVIVRKDLLNRASPKTPAMMHWKTLAEHSSLFNTAPTFSIYMAGLQLKWTKRLGGLEIVEKLNMKKSNLIYSVIDNSSGFYSCPVTDVASRSRMNVVFRIMGGEVELEDQFVAEAKIDNMIGLGGHSLVGGLRASLYNAVSMEACVMLARFMTNFQNKYR</sequence>
<evidence type="ECO:0000256" key="3">
    <source>
        <dbReference type="ARBA" id="ARBA00006904"/>
    </source>
</evidence>
<dbReference type="SUPFAM" id="SSF53383">
    <property type="entry name" value="PLP-dependent transferases"/>
    <property type="match status" value="1"/>
</dbReference>
<dbReference type="PANTHER" id="PTHR43247:SF1">
    <property type="entry name" value="PHOSPHOSERINE AMINOTRANSFERASE"/>
    <property type="match status" value="1"/>
</dbReference>
<dbReference type="InterPro" id="IPR015424">
    <property type="entry name" value="PyrdxlP-dep_Trfase"/>
</dbReference>
<dbReference type="PANTHER" id="PTHR43247">
    <property type="entry name" value="PHOSPHOSERINE AMINOTRANSFERASE"/>
    <property type="match status" value="1"/>
</dbReference>
<evidence type="ECO:0000256" key="1">
    <source>
        <dbReference type="ARBA" id="ARBA00001933"/>
    </source>
</evidence>
<comment type="cofactor">
    <cofactor evidence="1">
        <name>pyridoxal 5'-phosphate</name>
        <dbReference type="ChEBI" id="CHEBI:597326"/>
    </cofactor>
</comment>
<evidence type="ECO:0000256" key="10">
    <source>
        <dbReference type="ARBA" id="ARBA00047630"/>
    </source>
</evidence>
<comment type="catalytic activity">
    <reaction evidence="10">
        <text>4-(phosphooxy)-L-threonine + 2-oxoglutarate = (R)-3-hydroxy-2-oxo-4-phosphooxybutanoate + L-glutamate</text>
        <dbReference type="Rhea" id="RHEA:16573"/>
        <dbReference type="ChEBI" id="CHEBI:16810"/>
        <dbReference type="ChEBI" id="CHEBI:29985"/>
        <dbReference type="ChEBI" id="CHEBI:58452"/>
        <dbReference type="ChEBI" id="CHEBI:58538"/>
        <dbReference type="EC" id="2.6.1.52"/>
    </reaction>
</comment>
<dbReference type="GO" id="GO:0006564">
    <property type="term" value="P:L-serine biosynthetic process"/>
    <property type="evidence" value="ECO:0007669"/>
    <property type="project" value="UniProtKB-KW"/>
</dbReference>
<dbReference type="GO" id="GO:0030170">
    <property type="term" value="F:pyridoxal phosphate binding"/>
    <property type="evidence" value="ECO:0007669"/>
    <property type="project" value="TreeGrafter"/>
</dbReference>
<protein>
    <recommendedName>
        <fullName evidence="4">phosphoserine transaminase</fullName>
        <ecNumber evidence="4">2.6.1.52</ecNumber>
    </recommendedName>
</protein>
<evidence type="ECO:0000313" key="13">
    <source>
        <dbReference type="EMBL" id="CAD8898801.1"/>
    </source>
</evidence>
<name>A0A7S1BUZ2_9STRA</name>
<reference evidence="13" key="1">
    <citation type="submission" date="2021-01" db="EMBL/GenBank/DDBJ databases">
        <authorList>
            <person name="Corre E."/>
            <person name="Pelletier E."/>
            <person name="Niang G."/>
            <person name="Scheremetjew M."/>
            <person name="Finn R."/>
            <person name="Kale V."/>
            <person name="Holt S."/>
            <person name="Cochrane G."/>
            <person name="Meng A."/>
            <person name="Brown T."/>
            <person name="Cohen L."/>
        </authorList>
    </citation>
    <scope>NUCLEOTIDE SEQUENCE</scope>
    <source>
        <strain evidence="13">308</strain>
    </source>
</reference>
<accession>A0A7S1BUZ2</accession>
<evidence type="ECO:0000256" key="6">
    <source>
        <dbReference type="ARBA" id="ARBA00022605"/>
    </source>
</evidence>
<evidence type="ECO:0000256" key="9">
    <source>
        <dbReference type="ARBA" id="ARBA00023299"/>
    </source>
</evidence>
<dbReference type="GO" id="GO:0004648">
    <property type="term" value="F:O-phospho-L-serine:2-oxoglutarate aminotransferase activity"/>
    <property type="evidence" value="ECO:0007669"/>
    <property type="project" value="UniProtKB-EC"/>
</dbReference>
<keyword evidence="5" id="KW-0032">Aminotransferase</keyword>
<feature type="domain" description="Aminotransferase class V" evidence="12">
    <location>
        <begin position="34"/>
        <end position="382"/>
    </location>
</feature>
<keyword evidence="8" id="KW-0663">Pyridoxal phosphate</keyword>
<dbReference type="InterPro" id="IPR000192">
    <property type="entry name" value="Aminotrans_V_dom"/>
</dbReference>
<dbReference type="FunFam" id="3.90.1150.10:FF:000006">
    <property type="entry name" value="Phosphoserine aminotransferase"/>
    <property type="match status" value="1"/>
</dbReference>
<evidence type="ECO:0000259" key="12">
    <source>
        <dbReference type="Pfam" id="PF00266"/>
    </source>
</evidence>
<keyword evidence="6" id="KW-0028">Amino-acid biosynthesis</keyword>
<dbReference type="AlphaFoldDB" id="A0A7S1BUZ2"/>
<organism evidence="13">
    <name type="scientific">Corethron hystrix</name>
    <dbReference type="NCBI Taxonomy" id="216773"/>
    <lineage>
        <taxon>Eukaryota</taxon>
        <taxon>Sar</taxon>
        <taxon>Stramenopiles</taxon>
        <taxon>Ochrophyta</taxon>
        <taxon>Bacillariophyta</taxon>
        <taxon>Coscinodiscophyceae</taxon>
        <taxon>Corethrophycidae</taxon>
        <taxon>Corethrales</taxon>
        <taxon>Corethraceae</taxon>
        <taxon>Corethron</taxon>
    </lineage>
</organism>
<evidence type="ECO:0000256" key="2">
    <source>
        <dbReference type="ARBA" id="ARBA00005099"/>
    </source>
</evidence>
<dbReference type="Pfam" id="PF00266">
    <property type="entry name" value="Aminotran_5"/>
    <property type="match status" value="1"/>
</dbReference>
<keyword evidence="9" id="KW-0718">Serine biosynthesis</keyword>
<comment type="catalytic activity">
    <reaction evidence="11">
        <text>O-phospho-L-serine + 2-oxoglutarate = 3-phosphooxypyruvate + L-glutamate</text>
        <dbReference type="Rhea" id="RHEA:14329"/>
        <dbReference type="ChEBI" id="CHEBI:16810"/>
        <dbReference type="ChEBI" id="CHEBI:18110"/>
        <dbReference type="ChEBI" id="CHEBI:29985"/>
        <dbReference type="ChEBI" id="CHEBI:57524"/>
        <dbReference type="EC" id="2.6.1.52"/>
    </reaction>
</comment>
<evidence type="ECO:0000256" key="11">
    <source>
        <dbReference type="ARBA" id="ARBA00049007"/>
    </source>
</evidence>
<dbReference type="FunFam" id="3.40.640.10:FF:000010">
    <property type="entry name" value="Phosphoserine aminotransferase"/>
    <property type="match status" value="1"/>
</dbReference>
<comment type="pathway">
    <text evidence="2">Amino-acid biosynthesis; L-serine biosynthesis; L-serine from 3-phospho-D-glycerate: step 2/3.</text>
</comment>
<proteinExistence type="inferred from homology"/>
<dbReference type="InterPro" id="IPR015422">
    <property type="entry name" value="PyrdxlP-dep_Trfase_small"/>
</dbReference>
<dbReference type="Gene3D" id="3.90.1150.10">
    <property type="entry name" value="Aspartate Aminotransferase, domain 1"/>
    <property type="match status" value="1"/>
</dbReference>
<dbReference type="PIRSF" id="PIRSF000525">
    <property type="entry name" value="SerC"/>
    <property type="match status" value="1"/>
</dbReference>
<keyword evidence="7" id="KW-0808">Transferase</keyword>
<dbReference type="NCBIfam" id="NF003764">
    <property type="entry name" value="PRK05355.1"/>
    <property type="match status" value="1"/>
</dbReference>
<evidence type="ECO:0000256" key="4">
    <source>
        <dbReference type="ARBA" id="ARBA00013030"/>
    </source>
</evidence>
<dbReference type="Gene3D" id="3.40.640.10">
    <property type="entry name" value="Type I PLP-dependent aspartate aminotransferase-like (Major domain)"/>
    <property type="match status" value="1"/>
</dbReference>
<evidence type="ECO:0000256" key="5">
    <source>
        <dbReference type="ARBA" id="ARBA00022576"/>
    </source>
</evidence>
<dbReference type="EMBL" id="HBFR01035680">
    <property type="protein sequence ID" value="CAD8898801.1"/>
    <property type="molecule type" value="Transcribed_RNA"/>
</dbReference>
<evidence type="ECO:0000256" key="7">
    <source>
        <dbReference type="ARBA" id="ARBA00022679"/>
    </source>
</evidence>
<dbReference type="HAMAP" id="MF_00160">
    <property type="entry name" value="SerC_aminotrans_5"/>
    <property type="match status" value="1"/>
</dbReference>
<comment type="similarity">
    <text evidence="3">Belongs to the class-V pyridoxal-phosphate-dependent aminotransferase family. SerC subfamily.</text>
</comment>
<dbReference type="UniPathway" id="UPA00135">
    <property type="reaction ID" value="UER00197"/>
</dbReference>
<dbReference type="InterPro" id="IPR022278">
    <property type="entry name" value="Pser_aminoTfrase"/>
</dbReference>
<dbReference type="InterPro" id="IPR015421">
    <property type="entry name" value="PyrdxlP-dep_Trfase_major"/>
</dbReference>
<dbReference type="EC" id="2.6.1.52" evidence="4"/>
<evidence type="ECO:0000256" key="8">
    <source>
        <dbReference type="ARBA" id="ARBA00022898"/>
    </source>
</evidence>
<gene>
    <name evidence="13" type="ORF">CHYS00102_LOCUS26017</name>
</gene>